<evidence type="ECO:0000256" key="1">
    <source>
        <dbReference type="SAM" id="Phobius"/>
    </source>
</evidence>
<name>A0A015K8L1_RHIIW</name>
<dbReference type="AlphaFoldDB" id="A0A015K8L1"/>
<dbReference type="HOGENOM" id="CLU_098034_0_0_1"/>
<proteinExistence type="predicted"/>
<feature type="transmembrane region" description="Helical" evidence="1">
    <location>
        <begin position="164"/>
        <end position="188"/>
    </location>
</feature>
<keyword evidence="1" id="KW-0472">Membrane</keyword>
<evidence type="ECO:0000313" key="2">
    <source>
        <dbReference type="EMBL" id="EXX75875.1"/>
    </source>
</evidence>
<keyword evidence="1" id="KW-1133">Transmembrane helix</keyword>
<reference evidence="2 3" key="1">
    <citation type="submission" date="2014-02" db="EMBL/GenBank/DDBJ databases">
        <title>Single nucleus genome sequencing reveals high similarity among nuclei of an endomycorrhizal fungus.</title>
        <authorList>
            <person name="Lin K."/>
            <person name="Geurts R."/>
            <person name="Zhang Z."/>
            <person name="Limpens E."/>
            <person name="Saunders D.G."/>
            <person name="Mu D."/>
            <person name="Pang E."/>
            <person name="Cao H."/>
            <person name="Cha H."/>
            <person name="Lin T."/>
            <person name="Zhou Q."/>
            <person name="Shang Y."/>
            <person name="Li Y."/>
            <person name="Ivanov S."/>
            <person name="Sharma T."/>
            <person name="Velzen R.V."/>
            <person name="Ruijter N.D."/>
            <person name="Aanen D.K."/>
            <person name="Win J."/>
            <person name="Kamoun S."/>
            <person name="Bisseling T."/>
            <person name="Huang S."/>
        </authorList>
    </citation>
    <scope>NUCLEOTIDE SEQUENCE [LARGE SCALE GENOMIC DNA]</scope>
    <source>
        <strain evidence="3">DAOM197198w</strain>
    </source>
</reference>
<keyword evidence="1" id="KW-0812">Transmembrane</keyword>
<protein>
    <submittedName>
        <fullName evidence="2">Uncharacterized protein</fullName>
    </submittedName>
</protein>
<dbReference type="OrthoDB" id="2338599at2759"/>
<keyword evidence="3" id="KW-1185">Reference proteome</keyword>
<gene>
    <name evidence="2" type="ORF">RirG_038130</name>
</gene>
<dbReference type="Proteomes" id="UP000022910">
    <property type="component" value="Unassembled WGS sequence"/>
</dbReference>
<evidence type="ECO:0000313" key="3">
    <source>
        <dbReference type="Proteomes" id="UP000022910"/>
    </source>
</evidence>
<comment type="caution">
    <text evidence="2">The sequence shown here is derived from an EMBL/GenBank/DDBJ whole genome shotgun (WGS) entry which is preliminary data.</text>
</comment>
<dbReference type="EMBL" id="JEMT01012353">
    <property type="protein sequence ID" value="EXX75875.1"/>
    <property type="molecule type" value="Genomic_DNA"/>
</dbReference>
<organism evidence="2 3">
    <name type="scientific">Rhizophagus irregularis (strain DAOM 197198w)</name>
    <name type="common">Glomus intraradices</name>
    <dbReference type="NCBI Taxonomy" id="1432141"/>
    <lineage>
        <taxon>Eukaryota</taxon>
        <taxon>Fungi</taxon>
        <taxon>Fungi incertae sedis</taxon>
        <taxon>Mucoromycota</taxon>
        <taxon>Glomeromycotina</taxon>
        <taxon>Glomeromycetes</taxon>
        <taxon>Glomerales</taxon>
        <taxon>Glomeraceae</taxon>
        <taxon>Rhizophagus</taxon>
    </lineage>
</organism>
<sequence>MVTSQSSTPTSKQDPTLFIVVHNIHHMRLEFPPPPNNIIPTTIWDRVVAKLRMLGLKFIYKSTGNIDDSRLYEFEREENHPVVVHHEYNIHTDEFKHAKDGVQAKYAQETDPILGKVVTFPGDVNFVQEEIISSIQHKAREIVDQYRQNEIIVNNPKTFSPESVLNTIVAVLLLWWIFISITMVRSYFLYYHQRMSFLTQTDSPQNLINSGIRYRLRDQFSRATITSENHDEDGEKLGDEIPIINNEC</sequence>
<accession>A0A015K8L1</accession>